<feature type="modified residue" description="N6-(pyridoxal phosphate)lysine" evidence="4">
    <location>
        <position position="183"/>
    </location>
</feature>
<proteinExistence type="inferred from homology"/>
<dbReference type="AlphaFoldDB" id="A0A378IY36"/>
<evidence type="ECO:0000313" key="7">
    <source>
        <dbReference type="Proteomes" id="UP000254033"/>
    </source>
</evidence>
<accession>A0A378IY36</accession>
<evidence type="ECO:0000256" key="3">
    <source>
        <dbReference type="PIRSR" id="PIRSR000390-1"/>
    </source>
</evidence>
<dbReference type="SUPFAM" id="SSF53383">
    <property type="entry name" value="PLP-dependent transferases"/>
    <property type="match status" value="1"/>
</dbReference>
<gene>
    <name evidence="6" type="primary">yvfE_2</name>
    <name evidence="6" type="ORF">NCTC11978_03149</name>
</gene>
<keyword evidence="6" id="KW-0808">Transferase</keyword>
<dbReference type="GO" id="GO:0030170">
    <property type="term" value="F:pyridoxal phosphate binding"/>
    <property type="evidence" value="ECO:0007669"/>
    <property type="project" value="TreeGrafter"/>
</dbReference>
<keyword evidence="1 4" id="KW-0663">Pyridoxal phosphate</keyword>
<dbReference type="PANTHER" id="PTHR30244">
    <property type="entry name" value="TRANSAMINASE"/>
    <property type="match status" value="1"/>
</dbReference>
<dbReference type="GO" id="GO:0008483">
    <property type="term" value="F:transaminase activity"/>
    <property type="evidence" value="ECO:0007669"/>
    <property type="project" value="UniProtKB-KW"/>
</dbReference>
<reference evidence="6 7" key="1">
    <citation type="submission" date="2018-06" db="EMBL/GenBank/DDBJ databases">
        <authorList>
            <consortium name="Pathogen Informatics"/>
            <person name="Doyle S."/>
        </authorList>
    </citation>
    <scope>NUCLEOTIDE SEQUENCE [LARGE SCALE GENOMIC DNA]</scope>
    <source>
        <strain evidence="6 7">NCTC11978</strain>
    </source>
</reference>
<organism evidence="6 7">
    <name type="scientific">Legionella feeleii</name>
    <dbReference type="NCBI Taxonomy" id="453"/>
    <lineage>
        <taxon>Bacteria</taxon>
        <taxon>Pseudomonadati</taxon>
        <taxon>Pseudomonadota</taxon>
        <taxon>Gammaproteobacteria</taxon>
        <taxon>Legionellales</taxon>
        <taxon>Legionellaceae</taxon>
        <taxon>Legionella</taxon>
    </lineage>
</organism>
<evidence type="ECO:0000256" key="4">
    <source>
        <dbReference type="PIRSR" id="PIRSR000390-2"/>
    </source>
</evidence>
<dbReference type="Pfam" id="PF01041">
    <property type="entry name" value="DegT_DnrJ_EryC1"/>
    <property type="match status" value="1"/>
</dbReference>
<evidence type="ECO:0000256" key="2">
    <source>
        <dbReference type="ARBA" id="ARBA00037999"/>
    </source>
</evidence>
<dbReference type="PANTHER" id="PTHR30244:SF34">
    <property type="entry name" value="DTDP-4-AMINO-4,6-DIDEOXYGALACTOSE TRANSAMINASE"/>
    <property type="match status" value="1"/>
</dbReference>
<sequence>MKLTIPRGIIYHSLSQDLWSFVSALFVRLDNKPLINKFEQQFASYIGCKHGVAFPYARIALYFTLKLKQFPRGSEIIMPPITIKAILDVVLELGLKPVFVDIDPDTLGFDLNNLKKSITTNTKAILITYLYGMVPDMGSMLTICNDYNLFIIEDFSQCLNGEYKNKKVGSLGHVGIYSASSIKTLDTYGGGLLVTNDTALYDQLRDCQSTLEKPSRKFLIQKIFTNIVRNFATKRIIFHTLVFPLLKAIHLLKPDIYIKNTGERNKNPLKNLPSAWFTSYTSFQAHIGQKLLLNVEKEDRQRILNAEVIRTNKSVHFPQGAHNTKNVYWQTIAYFSEPLAALKLLQNNGIDSATTSLEKISTLSNYPIQGNTPNADTIYSCALFIPTYPGLKTKDLTHIMNTLNLISLNSRVGEALQWTR</sequence>
<evidence type="ECO:0000256" key="1">
    <source>
        <dbReference type="ARBA" id="ARBA00022898"/>
    </source>
</evidence>
<evidence type="ECO:0000256" key="5">
    <source>
        <dbReference type="RuleBase" id="RU004508"/>
    </source>
</evidence>
<protein>
    <submittedName>
        <fullName evidence="6">Pyridoxal phosphate-dependent enzyme</fullName>
        <ecNumber evidence="6">2.6.1.-</ecNumber>
    </submittedName>
</protein>
<dbReference type="Gene3D" id="3.90.1150.10">
    <property type="entry name" value="Aspartate Aminotransferase, domain 1"/>
    <property type="match status" value="1"/>
</dbReference>
<dbReference type="InterPro" id="IPR015422">
    <property type="entry name" value="PyrdxlP-dep_Trfase_small"/>
</dbReference>
<dbReference type="PIRSF" id="PIRSF000390">
    <property type="entry name" value="PLP_StrS"/>
    <property type="match status" value="1"/>
</dbReference>
<dbReference type="EC" id="2.6.1.-" evidence="6"/>
<keyword evidence="6" id="KW-0032">Aminotransferase</keyword>
<comment type="similarity">
    <text evidence="2 5">Belongs to the DegT/DnrJ/EryC1 family.</text>
</comment>
<dbReference type="Gene3D" id="3.40.640.10">
    <property type="entry name" value="Type I PLP-dependent aspartate aminotransferase-like (Major domain)"/>
    <property type="match status" value="1"/>
</dbReference>
<dbReference type="Proteomes" id="UP000254033">
    <property type="component" value="Unassembled WGS sequence"/>
</dbReference>
<dbReference type="GO" id="GO:0000271">
    <property type="term" value="P:polysaccharide biosynthetic process"/>
    <property type="evidence" value="ECO:0007669"/>
    <property type="project" value="TreeGrafter"/>
</dbReference>
<evidence type="ECO:0000313" key="6">
    <source>
        <dbReference type="EMBL" id="STX39943.1"/>
    </source>
</evidence>
<dbReference type="InterPro" id="IPR015421">
    <property type="entry name" value="PyrdxlP-dep_Trfase_major"/>
</dbReference>
<dbReference type="InterPro" id="IPR000653">
    <property type="entry name" value="DegT/StrS_aminotransferase"/>
</dbReference>
<name>A0A378IY36_9GAMM</name>
<dbReference type="InterPro" id="IPR015424">
    <property type="entry name" value="PyrdxlP-dep_Trfase"/>
</dbReference>
<dbReference type="EMBL" id="UGNY01000001">
    <property type="protein sequence ID" value="STX39943.1"/>
    <property type="molecule type" value="Genomic_DNA"/>
</dbReference>
<dbReference type="RefSeq" id="WP_181874942.1">
    <property type="nucleotide sequence ID" value="NZ_UGNY01000001.1"/>
</dbReference>
<feature type="active site" description="Proton acceptor" evidence="3">
    <location>
        <position position="183"/>
    </location>
</feature>